<dbReference type="FunFam" id="3.30.40.10:FF:000187">
    <property type="entry name" value="E3 ubiquitin-protein ligase ATL6"/>
    <property type="match status" value="1"/>
</dbReference>
<comment type="pathway">
    <text evidence="3">Protein modification; protein ubiquitination.</text>
</comment>
<keyword evidence="9" id="KW-0833">Ubl conjugation pathway</keyword>
<evidence type="ECO:0000256" key="3">
    <source>
        <dbReference type="ARBA" id="ARBA00004906"/>
    </source>
</evidence>
<dbReference type="GO" id="GO:0016567">
    <property type="term" value="P:protein ubiquitination"/>
    <property type="evidence" value="ECO:0007669"/>
    <property type="project" value="InterPro"/>
</dbReference>
<keyword evidence="11 16" id="KW-1133">Transmembrane helix</keyword>
<dbReference type="PANTHER" id="PTHR46913:SF1">
    <property type="entry name" value="RING-H2 FINGER PROTEIN ATL16"/>
    <property type="match status" value="1"/>
</dbReference>
<evidence type="ECO:0000256" key="6">
    <source>
        <dbReference type="ARBA" id="ARBA00022692"/>
    </source>
</evidence>
<keyword evidence="12 16" id="KW-0472">Membrane</keyword>
<dbReference type="Proteomes" id="UP001153076">
    <property type="component" value="Unassembled WGS sequence"/>
</dbReference>
<keyword evidence="6 16" id="KW-0812">Transmembrane</keyword>
<comment type="subcellular location">
    <subcellularLocation>
        <location evidence="2">Membrane</location>
        <topology evidence="2">Single-pass membrane protein</topology>
    </subcellularLocation>
</comment>
<dbReference type="PROSITE" id="PS50089">
    <property type="entry name" value="ZF_RING_2"/>
    <property type="match status" value="1"/>
</dbReference>
<dbReference type="InterPro" id="IPR001841">
    <property type="entry name" value="Znf_RING"/>
</dbReference>
<keyword evidence="19" id="KW-1185">Reference proteome</keyword>
<dbReference type="AlphaFoldDB" id="A0A9Q1K9M6"/>
<dbReference type="CDD" id="cd16461">
    <property type="entry name" value="RING-H2_EL5-like"/>
    <property type="match status" value="1"/>
</dbReference>
<dbReference type="OrthoDB" id="8062037at2759"/>
<evidence type="ECO:0000259" key="17">
    <source>
        <dbReference type="PROSITE" id="PS50089"/>
    </source>
</evidence>
<dbReference type="InterPro" id="IPR044600">
    <property type="entry name" value="ATL1/ATL16-like"/>
</dbReference>
<feature type="domain" description="RING-type" evidence="17">
    <location>
        <begin position="125"/>
        <end position="167"/>
    </location>
</feature>
<dbReference type="SMART" id="SM00184">
    <property type="entry name" value="RING"/>
    <property type="match status" value="1"/>
</dbReference>
<keyword evidence="5" id="KW-0808">Transferase</keyword>
<evidence type="ECO:0000256" key="5">
    <source>
        <dbReference type="ARBA" id="ARBA00022679"/>
    </source>
</evidence>
<dbReference type="InterPro" id="IPR013083">
    <property type="entry name" value="Znf_RING/FYVE/PHD"/>
</dbReference>
<evidence type="ECO:0000256" key="2">
    <source>
        <dbReference type="ARBA" id="ARBA00004167"/>
    </source>
</evidence>
<keyword evidence="10" id="KW-0862">Zinc</keyword>
<evidence type="ECO:0000256" key="4">
    <source>
        <dbReference type="ARBA" id="ARBA00012483"/>
    </source>
</evidence>
<organism evidence="18 19">
    <name type="scientific">Carnegiea gigantea</name>
    <dbReference type="NCBI Taxonomy" id="171969"/>
    <lineage>
        <taxon>Eukaryota</taxon>
        <taxon>Viridiplantae</taxon>
        <taxon>Streptophyta</taxon>
        <taxon>Embryophyta</taxon>
        <taxon>Tracheophyta</taxon>
        <taxon>Spermatophyta</taxon>
        <taxon>Magnoliopsida</taxon>
        <taxon>eudicotyledons</taxon>
        <taxon>Gunneridae</taxon>
        <taxon>Pentapetalae</taxon>
        <taxon>Caryophyllales</taxon>
        <taxon>Cactineae</taxon>
        <taxon>Cactaceae</taxon>
        <taxon>Cactoideae</taxon>
        <taxon>Echinocereeae</taxon>
        <taxon>Carnegiea</taxon>
    </lineage>
</organism>
<feature type="compositionally biased region" description="Polar residues" evidence="15">
    <location>
        <begin position="65"/>
        <end position="80"/>
    </location>
</feature>
<feature type="transmembrane region" description="Helical" evidence="16">
    <location>
        <begin position="20"/>
        <end position="40"/>
    </location>
</feature>
<evidence type="ECO:0000256" key="16">
    <source>
        <dbReference type="SAM" id="Phobius"/>
    </source>
</evidence>
<dbReference type="Gene3D" id="3.30.40.10">
    <property type="entry name" value="Zinc/RING finger domain, C3HC4 (zinc finger)"/>
    <property type="match status" value="1"/>
</dbReference>
<evidence type="ECO:0000256" key="14">
    <source>
        <dbReference type="PROSITE-ProRule" id="PRU00175"/>
    </source>
</evidence>
<evidence type="ECO:0000256" key="15">
    <source>
        <dbReference type="SAM" id="MobiDB-lite"/>
    </source>
</evidence>
<evidence type="ECO:0000256" key="8">
    <source>
        <dbReference type="ARBA" id="ARBA00022771"/>
    </source>
</evidence>
<comment type="similarity">
    <text evidence="13">Belongs to the RING-type zinc finger family. ATL subfamily.</text>
</comment>
<dbReference type="GO" id="GO:0061630">
    <property type="term" value="F:ubiquitin protein ligase activity"/>
    <property type="evidence" value="ECO:0007669"/>
    <property type="project" value="UniProtKB-EC"/>
</dbReference>
<name>A0A9Q1K9M6_9CARY</name>
<reference evidence="18" key="1">
    <citation type="submission" date="2022-04" db="EMBL/GenBank/DDBJ databases">
        <title>Carnegiea gigantea Genome sequencing and assembly v2.</title>
        <authorList>
            <person name="Copetti D."/>
            <person name="Sanderson M.J."/>
            <person name="Burquez A."/>
            <person name="Wojciechowski M.F."/>
        </authorList>
    </citation>
    <scope>NUCLEOTIDE SEQUENCE</scope>
    <source>
        <strain evidence="18">SGP5-SGP5p</strain>
        <tissue evidence="18">Aerial part</tissue>
    </source>
</reference>
<sequence length="332" mass="37124">MDFAPPPSSSSSGSNSFPVIAIAVVGILATGLLLVGYYVFVIKCCLNWHRFDVLNRFSSRRRTNPTENPSPNFTIQEGNDNTKGLDEAIIRAIPVIKFRKVPEKERENTDNNGPKRLSETASYECAVCLSEFEDGERLRVIPNCCHAFHIDCIDIWLQSNANCPLCRLWISPSSILYNDRIFLGSSTQENPTTSSDHFSGSDDDYVVIEIQGNNLDEPRLVKTRSEGGGERKKGRKLCSMGDEWIDMKRENDEEFRIVQPIRRSVSMDLSTDREFCLEIQQCSSITEMNEISPDSSKDCSSSSSSRVRRSIFSLGHGRNSRGSVADSVGDEA</sequence>
<comment type="caution">
    <text evidence="18">The sequence shown here is derived from an EMBL/GenBank/DDBJ whole genome shotgun (WGS) entry which is preliminary data.</text>
</comment>
<evidence type="ECO:0000256" key="9">
    <source>
        <dbReference type="ARBA" id="ARBA00022786"/>
    </source>
</evidence>
<evidence type="ECO:0000256" key="11">
    <source>
        <dbReference type="ARBA" id="ARBA00022989"/>
    </source>
</evidence>
<evidence type="ECO:0000256" key="7">
    <source>
        <dbReference type="ARBA" id="ARBA00022723"/>
    </source>
</evidence>
<gene>
    <name evidence="18" type="ORF">Cgig2_007755</name>
</gene>
<dbReference type="Pfam" id="PF13639">
    <property type="entry name" value="zf-RING_2"/>
    <property type="match status" value="1"/>
</dbReference>
<feature type="region of interest" description="Disordered" evidence="15">
    <location>
        <begin position="60"/>
        <end position="80"/>
    </location>
</feature>
<evidence type="ECO:0000313" key="19">
    <source>
        <dbReference type="Proteomes" id="UP001153076"/>
    </source>
</evidence>
<dbReference type="PANTHER" id="PTHR46913">
    <property type="entry name" value="RING-H2 FINGER PROTEIN ATL16"/>
    <property type="match status" value="1"/>
</dbReference>
<evidence type="ECO:0000256" key="1">
    <source>
        <dbReference type="ARBA" id="ARBA00000900"/>
    </source>
</evidence>
<evidence type="ECO:0000256" key="12">
    <source>
        <dbReference type="ARBA" id="ARBA00023136"/>
    </source>
</evidence>
<evidence type="ECO:0000256" key="10">
    <source>
        <dbReference type="ARBA" id="ARBA00022833"/>
    </source>
</evidence>
<dbReference type="GO" id="GO:0016020">
    <property type="term" value="C:membrane"/>
    <property type="evidence" value="ECO:0007669"/>
    <property type="project" value="UniProtKB-SubCell"/>
</dbReference>
<evidence type="ECO:0000313" key="18">
    <source>
        <dbReference type="EMBL" id="KAJ8438910.1"/>
    </source>
</evidence>
<dbReference type="EMBL" id="JAKOGI010000238">
    <property type="protein sequence ID" value="KAJ8438910.1"/>
    <property type="molecule type" value="Genomic_DNA"/>
</dbReference>
<proteinExistence type="inferred from homology"/>
<feature type="region of interest" description="Disordered" evidence="15">
    <location>
        <begin position="310"/>
        <end position="332"/>
    </location>
</feature>
<comment type="catalytic activity">
    <reaction evidence="1">
        <text>S-ubiquitinyl-[E2 ubiquitin-conjugating enzyme]-L-cysteine + [acceptor protein]-L-lysine = [E2 ubiquitin-conjugating enzyme]-L-cysteine + N(6)-ubiquitinyl-[acceptor protein]-L-lysine.</text>
        <dbReference type="EC" id="2.3.2.27"/>
    </reaction>
</comment>
<protein>
    <recommendedName>
        <fullName evidence="4">RING-type E3 ubiquitin transferase</fullName>
        <ecNumber evidence="4">2.3.2.27</ecNumber>
    </recommendedName>
</protein>
<keyword evidence="7" id="KW-0479">Metal-binding</keyword>
<dbReference type="GO" id="GO:0008270">
    <property type="term" value="F:zinc ion binding"/>
    <property type="evidence" value="ECO:0007669"/>
    <property type="project" value="UniProtKB-KW"/>
</dbReference>
<keyword evidence="8 14" id="KW-0863">Zinc-finger</keyword>
<dbReference type="SUPFAM" id="SSF57850">
    <property type="entry name" value="RING/U-box"/>
    <property type="match status" value="1"/>
</dbReference>
<evidence type="ECO:0000256" key="13">
    <source>
        <dbReference type="ARBA" id="ARBA00024209"/>
    </source>
</evidence>
<dbReference type="EC" id="2.3.2.27" evidence="4"/>
<accession>A0A9Q1K9M6</accession>